<feature type="coiled-coil region" evidence="1">
    <location>
        <begin position="398"/>
        <end position="425"/>
    </location>
</feature>
<feature type="region of interest" description="Disordered" evidence="2">
    <location>
        <begin position="495"/>
        <end position="533"/>
    </location>
</feature>
<proteinExistence type="predicted"/>
<organism evidence="3 4">
    <name type="scientific">Mizuhopecten yessoensis</name>
    <name type="common">Japanese scallop</name>
    <name type="synonym">Patinopecten yessoensis</name>
    <dbReference type="NCBI Taxonomy" id="6573"/>
    <lineage>
        <taxon>Eukaryota</taxon>
        <taxon>Metazoa</taxon>
        <taxon>Spiralia</taxon>
        <taxon>Lophotrochozoa</taxon>
        <taxon>Mollusca</taxon>
        <taxon>Bivalvia</taxon>
        <taxon>Autobranchia</taxon>
        <taxon>Pteriomorphia</taxon>
        <taxon>Pectinida</taxon>
        <taxon>Pectinoidea</taxon>
        <taxon>Pectinidae</taxon>
        <taxon>Mizuhopecten</taxon>
    </lineage>
</organism>
<feature type="region of interest" description="Disordered" evidence="2">
    <location>
        <begin position="345"/>
        <end position="368"/>
    </location>
</feature>
<feature type="compositionally biased region" description="Low complexity" evidence="2">
    <location>
        <begin position="522"/>
        <end position="533"/>
    </location>
</feature>
<protein>
    <recommendedName>
        <fullName evidence="5">RAMA domain-containing protein</fullName>
    </recommendedName>
</protein>
<dbReference type="OrthoDB" id="5980061at2759"/>
<feature type="region of interest" description="Disordered" evidence="2">
    <location>
        <begin position="766"/>
        <end position="791"/>
    </location>
</feature>
<feature type="compositionally biased region" description="Polar residues" evidence="2">
    <location>
        <begin position="771"/>
        <end position="781"/>
    </location>
</feature>
<feature type="compositionally biased region" description="Polar residues" evidence="2">
    <location>
        <begin position="295"/>
        <end position="306"/>
    </location>
</feature>
<feature type="compositionally biased region" description="Polar residues" evidence="2">
    <location>
        <begin position="495"/>
        <end position="513"/>
    </location>
</feature>
<evidence type="ECO:0008006" key="5">
    <source>
        <dbReference type="Google" id="ProtNLM"/>
    </source>
</evidence>
<dbReference type="Proteomes" id="UP000242188">
    <property type="component" value="Unassembled WGS sequence"/>
</dbReference>
<reference evidence="3 4" key="1">
    <citation type="journal article" date="2017" name="Nat. Ecol. Evol.">
        <title>Scallop genome provides insights into evolution of bilaterian karyotype and development.</title>
        <authorList>
            <person name="Wang S."/>
            <person name="Zhang J."/>
            <person name="Jiao W."/>
            <person name="Li J."/>
            <person name="Xun X."/>
            <person name="Sun Y."/>
            <person name="Guo X."/>
            <person name="Huan P."/>
            <person name="Dong B."/>
            <person name="Zhang L."/>
            <person name="Hu X."/>
            <person name="Sun X."/>
            <person name="Wang J."/>
            <person name="Zhao C."/>
            <person name="Wang Y."/>
            <person name="Wang D."/>
            <person name="Huang X."/>
            <person name="Wang R."/>
            <person name="Lv J."/>
            <person name="Li Y."/>
            <person name="Zhang Z."/>
            <person name="Liu B."/>
            <person name="Lu W."/>
            <person name="Hui Y."/>
            <person name="Liang J."/>
            <person name="Zhou Z."/>
            <person name="Hou R."/>
            <person name="Li X."/>
            <person name="Liu Y."/>
            <person name="Li H."/>
            <person name="Ning X."/>
            <person name="Lin Y."/>
            <person name="Zhao L."/>
            <person name="Xing Q."/>
            <person name="Dou J."/>
            <person name="Li Y."/>
            <person name="Mao J."/>
            <person name="Guo H."/>
            <person name="Dou H."/>
            <person name="Li T."/>
            <person name="Mu C."/>
            <person name="Jiang W."/>
            <person name="Fu Q."/>
            <person name="Fu X."/>
            <person name="Miao Y."/>
            <person name="Liu J."/>
            <person name="Yu Q."/>
            <person name="Li R."/>
            <person name="Liao H."/>
            <person name="Li X."/>
            <person name="Kong Y."/>
            <person name="Jiang Z."/>
            <person name="Chourrout D."/>
            <person name="Li R."/>
            <person name="Bao Z."/>
        </authorList>
    </citation>
    <scope>NUCLEOTIDE SEQUENCE [LARGE SCALE GENOMIC DNA]</scope>
    <source>
        <strain evidence="3 4">PY_sf001</strain>
    </source>
</reference>
<comment type="caution">
    <text evidence="3">The sequence shown here is derived from an EMBL/GenBank/DDBJ whole genome shotgun (WGS) entry which is preliminary data.</text>
</comment>
<evidence type="ECO:0000313" key="4">
    <source>
        <dbReference type="Proteomes" id="UP000242188"/>
    </source>
</evidence>
<keyword evidence="1" id="KW-0175">Coiled coil</keyword>
<evidence type="ECO:0000256" key="2">
    <source>
        <dbReference type="SAM" id="MobiDB-lite"/>
    </source>
</evidence>
<gene>
    <name evidence="3" type="ORF">KP79_PYT15831</name>
</gene>
<accession>A0A210Q6D5</accession>
<dbReference type="EMBL" id="NEDP02004827">
    <property type="protein sequence ID" value="OWF44297.1"/>
    <property type="molecule type" value="Genomic_DNA"/>
</dbReference>
<evidence type="ECO:0000256" key="1">
    <source>
        <dbReference type="SAM" id="Coils"/>
    </source>
</evidence>
<feature type="region of interest" description="Disordered" evidence="2">
    <location>
        <begin position="673"/>
        <end position="694"/>
    </location>
</feature>
<keyword evidence="4" id="KW-1185">Reference proteome</keyword>
<evidence type="ECO:0000313" key="3">
    <source>
        <dbReference type="EMBL" id="OWF44297.1"/>
    </source>
</evidence>
<dbReference type="AlphaFoldDB" id="A0A210Q6D5"/>
<name>A0A210Q6D5_MIZYE</name>
<sequence length="1066" mass="118415">MAETYGDGVSIVPEVCDDAVSIVTNTTRNSDETGDLKSPYKSLLGLRMLENKRVLQTDITDKTLSPVLPVQTSTWSRKVDHSVAEDSDDDSVMSESLLRQTQHINNPKSVSEDQASQLLFDDTQSSCDHSGTLPIQFVRPDCQDSIVSPVNRISPNLYTHSPGLSFGDGVGTKVFESVDQEDRFVKSNSPQAKMCRPYSSQSSGEIHSRSTRSSREILDSAAKTFKPRSTPSSEEVGRPSSKAFHASATQSSREGHIQATKVSHSSSDDQAKRAHAGSPQNSGEFDSEQDKVYHATSTRSSGNNNTRGRKLGSCHEQSMTGELPGKCQRIDTLDVLDDKEEKQIFAPQKGHESQSTISPHDSSPAVEHDREEVIFKRIVKQQDYVDKQLRKSSLQGDVEKIKQHMDTLQSLLRQLSNQHKCYRHRLTADVRSTSKTKQDRFRHKREIEQLGKRQKQLIQLVQRQKTLSSRIKDIEQRNDGSGYQTTTTSLSQNLNHQASQKTGSSQMTVTPPNSKEKRVQDTQSSRSSRLTSESCSQSLLLSYTSNIPVNQNTEKMSLPTKSFANSSLIENGSVERPVPRQGGTGTVSANPFVESSFFQQKTSVIQTHPRQKTITTSMINSFDPEQPSTCIEERSSLGSCTHVETRSKTPAQPGDLVGKCFTIQSSANVEEWPAPAQNNRPIPVSNRGGTSPRAHKLTAMSKAGLNRQHFDCNGTPKNVLPNMTSKETFSRTVNYPNIRTLYTKTNAPDQGIKQTSGKLKVILVPPPLRKPQSNTSVINSSSPPPSQHQIMSHGPMFKSPPLPNTTDVDNISPSTASCSDVFPVKSSEINRRIQQRRLLAESQKMEIECEVPVPVLKPHIGPYTKHIEEDQRTTAEEFREQSDQNGSIPVQTKYPPLRTLIERGALVPENDCLVTESKKNGRYIGSLLHSGLIRGHGGEVFKTPVQWVSAVNDGVLVKKSRAYREVFYHGQPLLTFVNPGPTSVIDLTKANEEPESNRAYDGVMSNDAVSKKQAPFDLETLLRNCTVRLISDEEIVPSSDLPENFWNDDFCNVRLPQSLQEQIDCW</sequence>
<feature type="region of interest" description="Disordered" evidence="2">
    <location>
        <begin position="183"/>
        <end position="326"/>
    </location>
</feature>